<evidence type="ECO:0000259" key="8">
    <source>
        <dbReference type="Pfam" id="PF08501"/>
    </source>
</evidence>
<protein>
    <recommendedName>
        <fullName evidence="2 7">Shikimate dehydrogenase (NADP(+))</fullName>
        <shortName evidence="7">SDH</shortName>
        <ecNumber evidence="2 7">1.1.1.25</ecNumber>
    </recommendedName>
</protein>
<feature type="binding site" evidence="7">
    <location>
        <position position="213"/>
    </location>
    <ligand>
        <name>NADP(+)</name>
        <dbReference type="ChEBI" id="CHEBI:58349"/>
    </ligand>
</feature>
<proteinExistence type="inferred from homology"/>
<dbReference type="Pfam" id="PF08501">
    <property type="entry name" value="Shikimate_dh_N"/>
    <property type="match status" value="1"/>
</dbReference>
<feature type="binding site" evidence="7">
    <location>
        <begin position="18"/>
        <end position="20"/>
    </location>
    <ligand>
        <name>shikimate</name>
        <dbReference type="ChEBI" id="CHEBI:36208"/>
    </ligand>
</feature>
<feature type="binding site" evidence="7">
    <location>
        <begin position="128"/>
        <end position="132"/>
    </location>
    <ligand>
        <name>NADP(+)</name>
        <dbReference type="ChEBI" id="CHEBI:58349"/>
    </ligand>
</feature>
<comment type="pathway">
    <text evidence="1 7">Metabolic intermediate biosynthesis; chorismate biosynthesis; chorismate from D-erythrose 4-phosphate and phosphoenolpyruvate: step 4/7.</text>
</comment>
<dbReference type="Gene3D" id="3.40.50.10860">
    <property type="entry name" value="Leucine Dehydrogenase, chain A, domain 1"/>
    <property type="match status" value="1"/>
</dbReference>
<feature type="binding site" evidence="7">
    <location>
        <position position="243"/>
    </location>
    <ligand>
        <name>shikimate</name>
        <dbReference type="ChEBI" id="CHEBI:36208"/>
    </ligand>
</feature>
<dbReference type="Proteomes" id="UP000184423">
    <property type="component" value="Unassembled WGS sequence"/>
</dbReference>
<feature type="binding site" evidence="7">
    <location>
        <position position="64"/>
    </location>
    <ligand>
        <name>shikimate</name>
        <dbReference type="ChEBI" id="CHEBI:36208"/>
    </ligand>
</feature>
<dbReference type="SUPFAM" id="SSF51735">
    <property type="entry name" value="NAD(P)-binding Rossmann-fold domains"/>
    <property type="match status" value="1"/>
</dbReference>
<dbReference type="GO" id="GO:0005829">
    <property type="term" value="C:cytosol"/>
    <property type="evidence" value="ECO:0007669"/>
    <property type="project" value="TreeGrafter"/>
</dbReference>
<evidence type="ECO:0000256" key="5">
    <source>
        <dbReference type="ARBA" id="ARBA00023002"/>
    </source>
</evidence>
<name>A0A1M4VKE9_9CLOT</name>
<dbReference type="InterPro" id="IPR013708">
    <property type="entry name" value="Shikimate_DH-bd_N"/>
</dbReference>
<dbReference type="Gene3D" id="3.40.50.720">
    <property type="entry name" value="NAD(P)-binding Rossmann-like Domain"/>
    <property type="match status" value="1"/>
</dbReference>
<dbReference type="GO" id="GO:0050661">
    <property type="term" value="F:NADP binding"/>
    <property type="evidence" value="ECO:0007669"/>
    <property type="project" value="InterPro"/>
</dbReference>
<evidence type="ECO:0000313" key="9">
    <source>
        <dbReference type="EMBL" id="SHE69385.1"/>
    </source>
</evidence>
<organism evidence="9 10">
    <name type="scientific">Caloramator proteoclasticus DSM 10124</name>
    <dbReference type="NCBI Taxonomy" id="1121262"/>
    <lineage>
        <taxon>Bacteria</taxon>
        <taxon>Bacillati</taxon>
        <taxon>Bacillota</taxon>
        <taxon>Clostridia</taxon>
        <taxon>Eubacteriales</taxon>
        <taxon>Clostridiaceae</taxon>
        <taxon>Caloramator</taxon>
    </lineage>
</organism>
<dbReference type="GO" id="GO:0004764">
    <property type="term" value="F:shikimate 3-dehydrogenase (NADP+) activity"/>
    <property type="evidence" value="ECO:0007669"/>
    <property type="project" value="UniProtKB-UniRule"/>
</dbReference>
<feature type="binding site" evidence="7">
    <location>
        <position position="104"/>
    </location>
    <ligand>
        <name>shikimate</name>
        <dbReference type="ChEBI" id="CHEBI:36208"/>
    </ligand>
</feature>
<dbReference type="EC" id="1.1.1.25" evidence="2 7"/>
<dbReference type="GO" id="GO:0008652">
    <property type="term" value="P:amino acid biosynthetic process"/>
    <property type="evidence" value="ECO:0007669"/>
    <property type="project" value="UniProtKB-KW"/>
</dbReference>
<keyword evidence="6 7" id="KW-0057">Aromatic amino acid biosynthesis</keyword>
<dbReference type="NCBIfam" id="TIGR00507">
    <property type="entry name" value="aroE"/>
    <property type="match status" value="1"/>
</dbReference>
<dbReference type="CDD" id="cd01065">
    <property type="entry name" value="NAD_bind_Shikimate_DH"/>
    <property type="match status" value="1"/>
</dbReference>
<dbReference type="HAMAP" id="MF_00222">
    <property type="entry name" value="Shikimate_DH_AroE"/>
    <property type="match status" value="1"/>
</dbReference>
<gene>
    <name evidence="7" type="primary">aroE</name>
    <name evidence="9" type="ORF">SAMN02746091_00922</name>
</gene>
<comment type="similarity">
    <text evidence="7">Belongs to the shikimate dehydrogenase family.</text>
</comment>
<dbReference type="AlphaFoldDB" id="A0A1M4VKE9"/>
<dbReference type="GO" id="GO:0009423">
    <property type="term" value="P:chorismate biosynthetic process"/>
    <property type="evidence" value="ECO:0007669"/>
    <property type="project" value="UniProtKB-UniRule"/>
</dbReference>
<dbReference type="UniPathway" id="UPA00053">
    <property type="reaction ID" value="UER00087"/>
</dbReference>
<keyword evidence="3 7" id="KW-0028">Amino-acid biosynthesis</keyword>
<comment type="subunit">
    <text evidence="7">Homodimer.</text>
</comment>
<comment type="catalytic activity">
    <reaction evidence="7">
        <text>shikimate + NADP(+) = 3-dehydroshikimate + NADPH + H(+)</text>
        <dbReference type="Rhea" id="RHEA:17737"/>
        <dbReference type="ChEBI" id="CHEBI:15378"/>
        <dbReference type="ChEBI" id="CHEBI:16630"/>
        <dbReference type="ChEBI" id="CHEBI:36208"/>
        <dbReference type="ChEBI" id="CHEBI:57783"/>
        <dbReference type="ChEBI" id="CHEBI:58349"/>
        <dbReference type="EC" id="1.1.1.25"/>
    </reaction>
</comment>
<sequence length="272" mass="30971">MDDLKKVYGLIGEKLSHSYSPIIHNEILKRINIDGEYVLFEVERGRLREKINELKYKVKGLNVTIPYKVEVVELLDEVSEEAKKIGAINTIDFKDNLMVGYNTDYYGFKAMLDVYNIDIKNKGAVVLGSGGASKAVIHSLLDNEIGEVVLVSRDKIRVEDRFKGIKCIDYSELKHLRNFDYIINCTPVGMYPNIDSSPVDKDILQNYSVAIDLIYNPTKTLFLKKAEEIGLKAVNGLYMLVAQAVKSEEIWNRVSVGDEVIREVFEVLHKEF</sequence>
<dbReference type="InterPro" id="IPR036291">
    <property type="entry name" value="NAD(P)-bd_dom_sf"/>
</dbReference>
<accession>A0A1M4VKE9</accession>
<reference evidence="10" key="1">
    <citation type="submission" date="2016-11" db="EMBL/GenBank/DDBJ databases">
        <authorList>
            <person name="Varghese N."/>
            <person name="Submissions S."/>
        </authorList>
    </citation>
    <scope>NUCLEOTIDE SEQUENCE [LARGE SCALE GENOMIC DNA]</scope>
    <source>
        <strain evidence="10">DSM 10124</strain>
    </source>
</reference>
<evidence type="ECO:0000313" key="10">
    <source>
        <dbReference type="Proteomes" id="UP000184423"/>
    </source>
</evidence>
<evidence type="ECO:0000256" key="1">
    <source>
        <dbReference type="ARBA" id="ARBA00004871"/>
    </source>
</evidence>
<dbReference type="RefSeq" id="WP_073248095.1">
    <property type="nucleotide sequence ID" value="NZ_FQVG01000012.1"/>
</dbReference>
<feature type="active site" description="Proton acceptor" evidence="7">
    <location>
        <position position="68"/>
    </location>
</feature>
<dbReference type="EMBL" id="FQVG01000012">
    <property type="protein sequence ID" value="SHE69385.1"/>
    <property type="molecule type" value="Genomic_DNA"/>
</dbReference>
<comment type="caution">
    <text evidence="7">Lacks conserved residue(s) required for the propagation of feature annotation.</text>
</comment>
<dbReference type="InterPro" id="IPR022893">
    <property type="entry name" value="Shikimate_DH_fam"/>
</dbReference>
<dbReference type="PANTHER" id="PTHR21089:SF1">
    <property type="entry name" value="BIFUNCTIONAL 3-DEHYDROQUINATE DEHYDRATASE_SHIKIMATE DEHYDROGENASE, CHLOROPLASTIC"/>
    <property type="match status" value="1"/>
</dbReference>
<keyword evidence="5 7" id="KW-0560">Oxidoreductase</keyword>
<feature type="domain" description="Shikimate dehydrogenase substrate binding N-terminal" evidence="8">
    <location>
        <begin position="10"/>
        <end position="91"/>
    </location>
</feature>
<dbReference type="PANTHER" id="PTHR21089">
    <property type="entry name" value="SHIKIMATE DEHYDROGENASE"/>
    <property type="match status" value="1"/>
</dbReference>
<evidence type="ECO:0000256" key="3">
    <source>
        <dbReference type="ARBA" id="ARBA00022605"/>
    </source>
</evidence>
<feature type="binding site" evidence="7">
    <location>
        <position position="215"/>
    </location>
    <ligand>
        <name>shikimate</name>
        <dbReference type="ChEBI" id="CHEBI:36208"/>
    </ligand>
</feature>
<feature type="binding site" evidence="7">
    <location>
        <position position="80"/>
    </location>
    <ligand>
        <name>NADP(+)</name>
        <dbReference type="ChEBI" id="CHEBI:58349"/>
    </ligand>
</feature>
<dbReference type="GO" id="GO:0019632">
    <property type="term" value="P:shikimate metabolic process"/>
    <property type="evidence" value="ECO:0007669"/>
    <property type="project" value="InterPro"/>
</dbReference>
<evidence type="ECO:0000256" key="6">
    <source>
        <dbReference type="ARBA" id="ARBA00023141"/>
    </source>
</evidence>
<keyword evidence="10" id="KW-1185">Reference proteome</keyword>
<evidence type="ECO:0000256" key="2">
    <source>
        <dbReference type="ARBA" id="ARBA00012962"/>
    </source>
</evidence>
<dbReference type="SUPFAM" id="SSF53223">
    <property type="entry name" value="Aminoacid dehydrogenase-like, N-terminal domain"/>
    <property type="match status" value="1"/>
</dbReference>
<dbReference type="InterPro" id="IPR011342">
    <property type="entry name" value="Shikimate_DH"/>
</dbReference>
<keyword evidence="4 7" id="KW-0521">NADP</keyword>
<comment type="function">
    <text evidence="7">Involved in the biosynthesis of the chorismate, which leads to the biosynthesis of aromatic amino acids. Catalyzes the reversible NADPH linked reduction of 3-dehydroshikimate (DHSA) to yield shikimate (SA).</text>
</comment>
<feature type="binding site" evidence="7">
    <location>
        <position position="89"/>
    </location>
    <ligand>
        <name>shikimate</name>
        <dbReference type="ChEBI" id="CHEBI:36208"/>
    </ligand>
</feature>
<dbReference type="InterPro" id="IPR046346">
    <property type="entry name" value="Aminoacid_DH-like_N_sf"/>
</dbReference>
<evidence type="ECO:0000256" key="7">
    <source>
        <dbReference type="HAMAP-Rule" id="MF_00222"/>
    </source>
</evidence>
<feature type="binding site" evidence="7">
    <location>
        <position position="236"/>
    </location>
    <ligand>
        <name>NADP(+)</name>
        <dbReference type="ChEBI" id="CHEBI:58349"/>
    </ligand>
</feature>
<evidence type="ECO:0000256" key="4">
    <source>
        <dbReference type="ARBA" id="ARBA00022857"/>
    </source>
</evidence>
<dbReference type="GO" id="GO:0009073">
    <property type="term" value="P:aromatic amino acid family biosynthetic process"/>
    <property type="evidence" value="ECO:0007669"/>
    <property type="project" value="UniProtKB-KW"/>
</dbReference>